<name>A0A9P4L7M4_9PLEO</name>
<dbReference type="InterPro" id="IPR010730">
    <property type="entry name" value="HET"/>
</dbReference>
<reference evidence="2" key="1">
    <citation type="submission" date="2020-01" db="EMBL/GenBank/DDBJ databases">
        <authorList>
            <consortium name="DOE Joint Genome Institute"/>
            <person name="Haridas S."/>
            <person name="Albert R."/>
            <person name="Binder M."/>
            <person name="Bloem J."/>
            <person name="Labutti K."/>
            <person name="Salamov A."/>
            <person name="Andreopoulos B."/>
            <person name="Baker S.E."/>
            <person name="Barry K."/>
            <person name="Bills G."/>
            <person name="Bluhm B.H."/>
            <person name="Cannon C."/>
            <person name="Castanera R."/>
            <person name="Culley D.E."/>
            <person name="Daum C."/>
            <person name="Ezra D."/>
            <person name="Gonzalez J.B."/>
            <person name="Henrissat B."/>
            <person name="Kuo A."/>
            <person name="Liang C."/>
            <person name="Lipzen A."/>
            <person name="Lutzoni F."/>
            <person name="Magnuson J."/>
            <person name="Mondo S."/>
            <person name="Nolan M."/>
            <person name="Ohm R."/>
            <person name="Pangilinan J."/>
            <person name="Park H.-J."/>
            <person name="Ramirez L."/>
            <person name="Alfaro M."/>
            <person name="Sun H."/>
            <person name="Tritt A."/>
            <person name="Yoshinaga Y."/>
            <person name="Zwiers L.-H."/>
            <person name="Turgeon B.G."/>
            <person name="Goodwin S.B."/>
            <person name="Spatafora J.W."/>
            <person name="Crous P.W."/>
            <person name="Grigoriev I.V."/>
        </authorList>
    </citation>
    <scope>NUCLEOTIDE SEQUENCE</scope>
    <source>
        <strain evidence="2">CBS 394.84</strain>
    </source>
</reference>
<evidence type="ECO:0000313" key="3">
    <source>
        <dbReference type="Proteomes" id="UP000800039"/>
    </source>
</evidence>
<evidence type="ECO:0000313" key="2">
    <source>
        <dbReference type="EMBL" id="KAF1844477.1"/>
    </source>
</evidence>
<dbReference type="AlphaFoldDB" id="A0A9P4L7M4"/>
<feature type="domain" description="Heterokaryon incompatibility" evidence="1">
    <location>
        <begin position="46"/>
        <end position="123"/>
    </location>
</feature>
<dbReference type="PANTHER" id="PTHR24148:SF64">
    <property type="entry name" value="HETEROKARYON INCOMPATIBILITY DOMAIN-CONTAINING PROTEIN"/>
    <property type="match status" value="1"/>
</dbReference>
<organism evidence="2 3">
    <name type="scientific">Cucurbitaria berberidis CBS 394.84</name>
    <dbReference type="NCBI Taxonomy" id="1168544"/>
    <lineage>
        <taxon>Eukaryota</taxon>
        <taxon>Fungi</taxon>
        <taxon>Dikarya</taxon>
        <taxon>Ascomycota</taxon>
        <taxon>Pezizomycotina</taxon>
        <taxon>Dothideomycetes</taxon>
        <taxon>Pleosporomycetidae</taxon>
        <taxon>Pleosporales</taxon>
        <taxon>Pleosporineae</taxon>
        <taxon>Cucurbitariaceae</taxon>
        <taxon>Cucurbitaria</taxon>
    </lineage>
</organism>
<gene>
    <name evidence="2" type="ORF">K460DRAFT_282392</name>
</gene>
<dbReference type="EMBL" id="ML976616">
    <property type="protein sequence ID" value="KAF1844477.1"/>
    <property type="molecule type" value="Genomic_DNA"/>
</dbReference>
<evidence type="ECO:0000259" key="1">
    <source>
        <dbReference type="Pfam" id="PF06985"/>
    </source>
</evidence>
<dbReference type="InterPro" id="IPR052895">
    <property type="entry name" value="HetReg/Transcr_Mod"/>
</dbReference>
<dbReference type="OrthoDB" id="2157530at2759"/>
<sequence length="289" mass="33509">MSQSSLYTTLPSTKSIRLLRLHPGAEDETVSCSLELIEDFRSSPQYHALSYCWGDENDLTELSCNGEASAVINNLYAALHRLRQRKQSTLVWADAICINQESIFERNQQVSIMNKIYFHASRASYGLVPAMRTTDFTHAEWQSFYDFYQADWFFRVWVVQEVLQISDVCLLCSKFEIEWNFIALSASWAWLGAIQDYSTHFKKEYFPSYNGFINANFMWDQTLATRRQAPFLALLHLSRPFQSTDPRDKVFAMLHHCINQNVISERGQLIETRLYPSCSPNVSTYRTPG</sequence>
<keyword evidence="3" id="KW-1185">Reference proteome</keyword>
<proteinExistence type="predicted"/>
<dbReference type="Pfam" id="PF06985">
    <property type="entry name" value="HET"/>
    <property type="match status" value="1"/>
</dbReference>
<accession>A0A9P4L7M4</accession>
<protein>
    <recommendedName>
        <fullName evidence="1">Heterokaryon incompatibility domain-containing protein</fullName>
    </recommendedName>
</protein>
<dbReference type="GeneID" id="63845819"/>
<dbReference type="RefSeq" id="XP_040787040.1">
    <property type="nucleotide sequence ID" value="XM_040928566.1"/>
</dbReference>
<dbReference type="PANTHER" id="PTHR24148">
    <property type="entry name" value="ANKYRIN REPEAT DOMAIN-CONTAINING PROTEIN 39 HOMOLOG-RELATED"/>
    <property type="match status" value="1"/>
</dbReference>
<dbReference type="Proteomes" id="UP000800039">
    <property type="component" value="Unassembled WGS sequence"/>
</dbReference>
<comment type="caution">
    <text evidence="2">The sequence shown here is derived from an EMBL/GenBank/DDBJ whole genome shotgun (WGS) entry which is preliminary data.</text>
</comment>